<keyword evidence="3" id="KW-1185">Reference proteome</keyword>
<dbReference type="RefSeq" id="WP_169281868.1">
    <property type="nucleotide sequence ID" value="NZ_CP051680.1"/>
</dbReference>
<accession>A0A7Z2VLT0</accession>
<proteinExistence type="predicted"/>
<feature type="domain" description="Transposase zinc-ribbon" evidence="1">
    <location>
        <begin position="17"/>
        <end position="64"/>
    </location>
</feature>
<organism evidence="2 3">
    <name type="scientific">Cohnella herbarum</name>
    <dbReference type="NCBI Taxonomy" id="2728023"/>
    <lineage>
        <taxon>Bacteria</taxon>
        <taxon>Bacillati</taxon>
        <taxon>Bacillota</taxon>
        <taxon>Bacilli</taxon>
        <taxon>Bacillales</taxon>
        <taxon>Paenibacillaceae</taxon>
        <taxon>Cohnella</taxon>
    </lineage>
</organism>
<dbReference type="KEGG" id="cheb:HH215_22100"/>
<dbReference type="AlphaFoldDB" id="A0A7Z2VLT0"/>
<protein>
    <submittedName>
        <fullName evidence="2">Transposase</fullName>
    </submittedName>
</protein>
<dbReference type="EMBL" id="CP051680">
    <property type="protein sequence ID" value="QJD85608.1"/>
    <property type="molecule type" value="Genomic_DNA"/>
</dbReference>
<evidence type="ECO:0000313" key="3">
    <source>
        <dbReference type="Proteomes" id="UP000502248"/>
    </source>
</evidence>
<evidence type="ECO:0000313" key="2">
    <source>
        <dbReference type="EMBL" id="QJD85608.1"/>
    </source>
</evidence>
<dbReference type="Pfam" id="PF12760">
    <property type="entry name" value="Zn_ribbon_IS1595"/>
    <property type="match status" value="1"/>
</dbReference>
<dbReference type="Proteomes" id="UP000502248">
    <property type="component" value="Chromosome"/>
</dbReference>
<sequence length="135" mass="15491">MATQPAITLAQYQKHFLTEESCFDYLYKTKWPEGYRCSRCQHDDCYTLKTRNHPFYECKNCGNQTSLTVGTIFEKTRTDITVWFAAIYIVGQDNDVTTAAIANELEINYETAWTMVRKIRKALASPECIANAPAL</sequence>
<name>A0A7Z2VLT0_9BACL</name>
<reference evidence="2 3" key="1">
    <citation type="submission" date="2020-04" db="EMBL/GenBank/DDBJ databases">
        <title>Genome sequencing of novel species.</title>
        <authorList>
            <person name="Heo J."/>
            <person name="Kim S.-J."/>
            <person name="Kim J.-S."/>
            <person name="Hong S.-B."/>
            <person name="Kwon S.-W."/>
        </authorList>
    </citation>
    <scope>NUCLEOTIDE SEQUENCE [LARGE SCALE GENOMIC DNA]</scope>
    <source>
        <strain evidence="2 3">MFER-1</strain>
    </source>
</reference>
<evidence type="ECO:0000259" key="1">
    <source>
        <dbReference type="Pfam" id="PF12760"/>
    </source>
</evidence>
<dbReference type="InterPro" id="IPR024442">
    <property type="entry name" value="Transposase_Zn_ribbon"/>
</dbReference>
<gene>
    <name evidence="2" type="ORF">HH215_22100</name>
</gene>